<dbReference type="AlphaFoldDB" id="A0A292Q3J9"/>
<evidence type="ECO:0008006" key="4">
    <source>
        <dbReference type="Google" id="ProtNLM"/>
    </source>
</evidence>
<keyword evidence="3" id="KW-1185">Reference proteome</keyword>
<dbReference type="PANTHER" id="PTHR21011:SF1">
    <property type="entry name" value="SMALL RIBOSOMAL SUBUNIT PROTEIN BS6M"/>
    <property type="match status" value="1"/>
</dbReference>
<evidence type="ECO:0000313" key="3">
    <source>
        <dbReference type="Proteomes" id="UP001412239"/>
    </source>
</evidence>
<sequence>MLYELVAVVRPTSLNEIKEIAKSAGMTVLQNGGVVRGYTYWEKLMLPTRRRAHLVYHTHGHYFIMRFDSNSPTQHLIQRTLRLDPRMISFSVVKMGTKLKDVAEVKGKTWDLDLGT</sequence>
<evidence type="ECO:0000313" key="2">
    <source>
        <dbReference type="EMBL" id="CUS14412.1"/>
    </source>
</evidence>
<accession>A0A292Q3J9</accession>
<dbReference type="Pfam" id="PF01250">
    <property type="entry name" value="Ribosomal_S6"/>
    <property type="match status" value="1"/>
</dbReference>
<dbReference type="PANTHER" id="PTHR21011">
    <property type="entry name" value="MITOCHONDRIAL 28S RIBOSOMAL PROTEIN S6"/>
    <property type="match status" value="1"/>
</dbReference>
<dbReference type="Gene3D" id="3.30.70.60">
    <property type="match status" value="1"/>
</dbReference>
<proteinExistence type="inferred from homology"/>
<dbReference type="NCBIfam" id="TIGR00166">
    <property type="entry name" value="S6"/>
    <property type="match status" value="1"/>
</dbReference>
<dbReference type="InterPro" id="IPR000529">
    <property type="entry name" value="Ribosomal_bS6"/>
</dbReference>
<dbReference type="InterPro" id="IPR014717">
    <property type="entry name" value="Transl_elong_EF1B/ribsomal_bS6"/>
</dbReference>
<dbReference type="InterPro" id="IPR035980">
    <property type="entry name" value="Ribosomal_bS6_sf"/>
</dbReference>
<dbReference type="EMBL" id="LN890959">
    <property type="protein sequence ID" value="CUS14412.1"/>
    <property type="molecule type" value="Genomic_DNA"/>
</dbReference>
<dbReference type="GO" id="GO:0005763">
    <property type="term" value="C:mitochondrial small ribosomal subunit"/>
    <property type="evidence" value="ECO:0007669"/>
    <property type="project" value="TreeGrafter"/>
</dbReference>
<evidence type="ECO:0000256" key="1">
    <source>
        <dbReference type="ARBA" id="ARBA00009512"/>
    </source>
</evidence>
<protein>
    <recommendedName>
        <fullName evidence="4">Ribosomal protein S6</fullName>
    </recommendedName>
</protein>
<dbReference type="GO" id="GO:0003735">
    <property type="term" value="F:structural constituent of ribosome"/>
    <property type="evidence" value="ECO:0007669"/>
    <property type="project" value="InterPro"/>
</dbReference>
<organism evidence="2 3">
    <name type="scientific">Tuber aestivum</name>
    <name type="common">summer truffle</name>
    <dbReference type="NCBI Taxonomy" id="59557"/>
    <lineage>
        <taxon>Eukaryota</taxon>
        <taxon>Fungi</taxon>
        <taxon>Dikarya</taxon>
        <taxon>Ascomycota</taxon>
        <taxon>Pezizomycotina</taxon>
        <taxon>Pezizomycetes</taxon>
        <taxon>Pezizales</taxon>
        <taxon>Tuberaceae</taxon>
        <taxon>Tuber</taxon>
    </lineage>
</organism>
<gene>
    <name evidence="2" type="ORF">GSTUAT00001463001</name>
</gene>
<dbReference type="Proteomes" id="UP001412239">
    <property type="component" value="Unassembled WGS sequence"/>
</dbReference>
<dbReference type="GO" id="GO:0070181">
    <property type="term" value="F:small ribosomal subunit rRNA binding"/>
    <property type="evidence" value="ECO:0007669"/>
    <property type="project" value="TreeGrafter"/>
</dbReference>
<name>A0A292Q3J9_9PEZI</name>
<dbReference type="SUPFAM" id="SSF54995">
    <property type="entry name" value="Ribosomal protein S6"/>
    <property type="match status" value="1"/>
</dbReference>
<reference evidence="2" key="1">
    <citation type="submission" date="2015-10" db="EMBL/GenBank/DDBJ databases">
        <authorList>
            <person name="Regsiter A."/>
            <person name="william w."/>
        </authorList>
    </citation>
    <scope>NUCLEOTIDE SEQUENCE</scope>
    <source>
        <strain evidence="2">Montdore</strain>
    </source>
</reference>
<dbReference type="GO" id="GO:0006412">
    <property type="term" value="P:translation"/>
    <property type="evidence" value="ECO:0007669"/>
    <property type="project" value="InterPro"/>
</dbReference>
<dbReference type="CDD" id="cd15465">
    <property type="entry name" value="bS6_mito"/>
    <property type="match status" value="1"/>
</dbReference>
<comment type="similarity">
    <text evidence="1">Belongs to the bacterial ribosomal protein bS6 family.</text>
</comment>